<dbReference type="EMBL" id="HBIB01036608">
    <property type="protein sequence ID" value="CAE0261494.1"/>
    <property type="molecule type" value="Transcribed_RNA"/>
</dbReference>
<evidence type="ECO:0000313" key="2">
    <source>
        <dbReference type="EMBL" id="CAE0261494.1"/>
    </source>
</evidence>
<protein>
    <submittedName>
        <fullName evidence="2">Uncharacterized protein</fullName>
    </submittedName>
</protein>
<name>A0A7S3GCD3_9EUKA</name>
<accession>A0A7S3GCD3</accession>
<reference evidence="2" key="1">
    <citation type="submission" date="2021-01" db="EMBL/GenBank/DDBJ databases">
        <authorList>
            <person name="Corre E."/>
            <person name="Pelletier E."/>
            <person name="Niang G."/>
            <person name="Scheremetjew M."/>
            <person name="Finn R."/>
            <person name="Kale V."/>
            <person name="Holt S."/>
            <person name="Cochrane G."/>
            <person name="Meng A."/>
            <person name="Brown T."/>
            <person name="Cohen L."/>
        </authorList>
    </citation>
    <scope>NUCLEOTIDE SEQUENCE</scope>
    <source>
        <strain evidence="2">NIES-2562</strain>
    </source>
</reference>
<dbReference type="AlphaFoldDB" id="A0A7S3GCD3"/>
<feature type="region of interest" description="Disordered" evidence="1">
    <location>
        <begin position="108"/>
        <end position="132"/>
    </location>
</feature>
<proteinExistence type="predicted"/>
<sequence length="335" mass="37648">MTESPNLKPEKVASYTAKYEYIRSSARYTLQQFVMPRRRANYPDVARSEDIASAERAFQQLLNEEAAANQSANEGGTGNQPFPPILDENEAAIVFGFTAPASSPIIQEQEARAAPQPPPSRKRKRHEEDARHMQVPVLYNPNHFRLLEEQASFFSSRRKARTETGASDAISNVTVGSDSGVRSAVVVEVTDEIARNECYLAPLALLQGLARKHGSIDRALRLARQRTSKILDSLAVLFLLDATNSAVVSYVTREDLLSLIQTRLQAFVYIHAVSLELQSRDWERRISTLFSITAPNGDRLISPFLITAYINPDNARLCRIRLRRDGVQYRFISQE</sequence>
<gene>
    <name evidence="2" type="ORF">PBIL07802_LOCUS23787</name>
</gene>
<organism evidence="2">
    <name type="scientific">Palpitomonas bilix</name>
    <dbReference type="NCBI Taxonomy" id="652834"/>
    <lineage>
        <taxon>Eukaryota</taxon>
        <taxon>Eukaryota incertae sedis</taxon>
    </lineage>
</organism>
<evidence type="ECO:0000256" key="1">
    <source>
        <dbReference type="SAM" id="MobiDB-lite"/>
    </source>
</evidence>